<dbReference type="RefSeq" id="WP_212612289.1">
    <property type="nucleotide sequence ID" value="NZ_VIWU01000001.1"/>
</dbReference>
<keyword evidence="2" id="KW-1133">Transmembrane helix</keyword>
<accession>A0A561SHQ3</accession>
<evidence type="ECO:0000313" key="3">
    <source>
        <dbReference type="EMBL" id="TWF74399.1"/>
    </source>
</evidence>
<dbReference type="InterPro" id="IPR045635">
    <property type="entry name" value="DUF6412"/>
</dbReference>
<evidence type="ECO:0000256" key="1">
    <source>
        <dbReference type="SAM" id="MobiDB-lite"/>
    </source>
</evidence>
<comment type="caution">
    <text evidence="3">The sequence shown here is derived from an EMBL/GenBank/DDBJ whole genome shotgun (WGS) entry which is preliminary data.</text>
</comment>
<sequence>MTPVSRLVALAGALFAMLAGTTVEPALLVGALGTLVVAWVVAREVAAVLPVLSGTGPVVAARDHHRALARRPVPRHRDPDAPGHTRSRAPSEPLPAA</sequence>
<keyword evidence="2" id="KW-0812">Transmembrane</keyword>
<dbReference type="AlphaFoldDB" id="A0A561SHQ3"/>
<dbReference type="Pfam" id="PF19950">
    <property type="entry name" value="DUF6412"/>
    <property type="match status" value="1"/>
</dbReference>
<dbReference type="EMBL" id="VIWU01000001">
    <property type="protein sequence ID" value="TWF74399.1"/>
    <property type="molecule type" value="Genomic_DNA"/>
</dbReference>
<feature type="transmembrane region" description="Helical" evidence="2">
    <location>
        <begin position="35"/>
        <end position="61"/>
    </location>
</feature>
<dbReference type="Proteomes" id="UP000321261">
    <property type="component" value="Unassembled WGS sequence"/>
</dbReference>
<reference evidence="3 4" key="1">
    <citation type="submission" date="2019-06" db="EMBL/GenBank/DDBJ databases">
        <title>Sequencing the genomes of 1000 actinobacteria strains.</title>
        <authorList>
            <person name="Klenk H.-P."/>
        </authorList>
    </citation>
    <scope>NUCLEOTIDE SEQUENCE [LARGE SCALE GENOMIC DNA]</scope>
    <source>
        <strain evidence="3 4">DSM 45671</strain>
    </source>
</reference>
<name>A0A561SHQ3_9PSEU</name>
<keyword evidence="4" id="KW-1185">Reference proteome</keyword>
<gene>
    <name evidence="3" type="ORF">FHX44_11279</name>
</gene>
<feature type="region of interest" description="Disordered" evidence="1">
    <location>
        <begin position="65"/>
        <end position="97"/>
    </location>
</feature>
<feature type="compositionally biased region" description="Basic residues" evidence="1">
    <location>
        <begin position="65"/>
        <end position="74"/>
    </location>
</feature>
<evidence type="ECO:0000313" key="4">
    <source>
        <dbReference type="Proteomes" id="UP000321261"/>
    </source>
</evidence>
<proteinExistence type="predicted"/>
<evidence type="ECO:0000256" key="2">
    <source>
        <dbReference type="SAM" id="Phobius"/>
    </source>
</evidence>
<protein>
    <submittedName>
        <fullName evidence="3">Uncharacterized protein</fullName>
    </submittedName>
</protein>
<organism evidence="3 4">
    <name type="scientific">Pseudonocardia hierapolitana</name>
    <dbReference type="NCBI Taxonomy" id="1128676"/>
    <lineage>
        <taxon>Bacteria</taxon>
        <taxon>Bacillati</taxon>
        <taxon>Actinomycetota</taxon>
        <taxon>Actinomycetes</taxon>
        <taxon>Pseudonocardiales</taxon>
        <taxon>Pseudonocardiaceae</taxon>
        <taxon>Pseudonocardia</taxon>
    </lineage>
</organism>
<keyword evidence="2" id="KW-0472">Membrane</keyword>